<feature type="binding site" evidence="12">
    <location>
        <position position="377"/>
    </location>
    <ligand>
        <name>Zn(2+)</name>
        <dbReference type="ChEBI" id="CHEBI:29105"/>
        <label>1</label>
    </ligand>
</feature>
<dbReference type="EC" id="5.6.2.4" evidence="12"/>
<dbReference type="InterPro" id="IPR011545">
    <property type="entry name" value="DEAD/DEAH_box_helicase_dom"/>
</dbReference>
<dbReference type="Proteomes" id="UP000199227">
    <property type="component" value="Unassembled WGS sequence"/>
</dbReference>
<dbReference type="Pfam" id="PF18319">
    <property type="entry name" value="Zn_ribbon_PriA"/>
    <property type="match status" value="1"/>
</dbReference>
<dbReference type="CDD" id="cd17929">
    <property type="entry name" value="DEXHc_priA"/>
    <property type="match status" value="1"/>
</dbReference>
<dbReference type="EMBL" id="FOXB01000043">
    <property type="protein sequence ID" value="SFP81248.1"/>
    <property type="molecule type" value="Genomic_DNA"/>
</dbReference>
<evidence type="ECO:0000259" key="14">
    <source>
        <dbReference type="PROSITE" id="PS51194"/>
    </source>
</evidence>
<comment type="subunit">
    <text evidence="12">Component of the replication restart primosome.</text>
</comment>
<evidence type="ECO:0000256" key="3">
    <source>
        <dbReference type="ARBA" id="ARBA00022723"/>
    </source>
</evidence>
<dbReference type="NCBIfam" id="NF004069">
    <property type="entry name" value="PRK05580.2-1"/>
    <property type="match status" value="1"/>
</dbReference>
<keyword evidence="8 12" id="KW-0067">ATP-binding</keyword>
<organism evidence="15 16">
    <name type="scientific">Hydrogenimonas thermophila</name>
    <dbReference type="NCBI Taxonomy" id="223786"/>
    <lineage>
        <taxon>Bacteria</taxon>
        <taxon>Pseudomonadati</taxon>
        <taxon>Campylobacterota</taxon>
        <taxon>Epsilonproteobacteria</taxon>
        <taxon>Campylobacterales</taxon>
        <taxon>Hydrogenimonadaceae</taxon>
        <taxon>Hydrogenimonas</taxon>
    </lineage>
</organism>
<evidence type="ECO:0000256" key="7">
    <source>
        <dbReference type="ARBA" id="ARBA00022833"/>
    </source>
</evidence>
<dbReference type="Pfam" id="PF00271">
    <property type="entry name" value="Helicase_C"/>
    <property type="match status" value="1"/>
</dbReference>
<dbReference type="Pfam" id="PF18074">
    <property type="entry name" value="PriA_C"/>
    <property type="match status" value="1"/>
</dbReference>
<keyword evidence="7 12" id="KW-0862">Zinc</keyword>
<dbReference type="GO" id="GO:0006269">
    <property type="term" value="P:DNA replication, synthesis of primer"/>
    <property type="evidence" value="ECO:0007669"/>
    <property type="project" value="UniProtKB-KW"/>
</dbReference>
<dbReference type="InterPro" id="IPR014001">
    <property type="entry name" value="Helicase_ATP-bd"/>
</dbReference>
<evidence type="ECO:0000313" key="16">
    <source>
        <dbReference type="Proteomes" id="UP000199227"/>
    </source>
</evidence>
<dbReference type="InterPro" id="IPR001650">
    <property type="entry name" value="Helicase_C-like"/>
</dbReference>
<dbReference type="GO" id="GO:0005524">
    <property type="term" value="F:ATP binding"/>
    <property type="evidence" value="ECO:0007669"/>
    <property type="project" value="UniProtKB-UniRule"/>
</dbReference>
<evidence type="ECO:0000256" key="9">
    <source>
        <dbReference type="ARBA" id="ARBA00023125"/>
    </source>
</evidence>
<dbReference type="GO" id="GO:0008270">
    <property type="term" value="F:zinc ion binding"/>
    <property type="evidence" value="ECO:0007669"/>
    <property type="project" value="UniProtKB-UniRule"/>
</dbReference>
<feature type="binding site" evidence="12">
    <location>
        <position position="346"/>
    </location>
    <ligand>
        <name>Zn(2+)</name>
        <dbReference type="ChEBI" id="CHEBI:29105"/>
        <label>2</label>
    </ligand>
</feature>
<comment type="catalytic activity">
    <reaction evidence="12">
        <text>Couples ATP hydrolysis with the unwinding of duplex DNA by translocating in the 3'-5' direction.</text>
        <dbReference type="EC" id="5.6.2.4"/>
    </reaction>
</comment>
<dbReference type="SUPFAM" id="SSF52540">
    <property type="entry name" value="P-loop containing nucleoside triphosphate hydrolases"/>
    <property type="match status" value="1"/>
</dbReference>
<comment type="similarity">
    <text evidence="12">Belongs to the helicase family. PriA subfamily.</text>
</comment>
<feature type="binding site" evidence="12">
    <location>
        <position position="364"/>
    </location>
    <ligand>
        <name>Zn(2+)</name>
        <dbReference type="ChEBI" id="CHEBI:29105"/>
        <label>2</label>
    </ligand>
</feature>
<keyword evidence="10 12" id="KW-0413">Isomerase</keyword>
<dbReference type="GO" id="GO:0006310">
    <property type="term" value="P:DNA recombination"/>
    <property type="evidence" value="ECO:0007669"/>
    <property type="project" value="InterPro"/>
</dbReference>
<dbReference type="Gene3D" id="3.40.50.300">
    <property type="entry name" value="P-loop containing nucleotide triphosphate hydrolases"/>
    <property type="match status" value="2"/>
</dbReference>
<name>A0A1I5TE60_9BACT</name>
<gene>
    <name evidence="12" type="primary">priA</name>
    <name evidence="15" type="ORF">SAMN05216234_14313</name>
</gene>
<keyword evidence="9 12" id="KW-0238">DNA-binding</keyword>
<accession>A0A1I5TE60</accession>
<comment type="catalytic activity">
    <reaction evidence="11 12">
        <text>ATP + H2O = ADP + phosphate + H(+)</text>
        <dbReference type="Rhea" id="RHEA:13065"/>
        <dbReference type="ChEBI" id="CHEBI:15377"/>
        <dbReference type="ChEBI" id="CHEBI:15378"/>
        <dbReference type="ChEBI" id="CHEBI:30616"/>
        <dbReference type="ChEBI" id="CHEBI:43474"/>
        <dbReference type="ChEBI" id="CHEBI:456216"/>
        <dbReference type="EC" id="5.6.2.4"/>
    </reaction>
</comment>
<feature type="binding site" evidence="12">
    <location>
        <position position="337"/>
    </location>
    <ligand>
        <name>Zn(2+)</name>
        <dbReference type="ChEBI" id="CHEBI:29105"/>
        <label>1</label>
    </ligand>
</feature>
<dbReference type="Pfam" id="PF17764">
    <property type="entry name" value="PriA_3primeBD"/>
    <property type="match status" value="1"/>
</dbReference>
<dbReference type="GO" id="GO:0043138">
    <property type="term" value="F:3'-5' DNA helicase activity"/>
    <property type="evidence" value="ECO:0007669"/>
    <property type="project" value="UniProtKB-EC"/>
</dbReference>
<dbReference type="InterPro" id="IPR042115">
    <property type="entry name" value="PriA_3primeBD_sf"/>
</dbReference>
<dbReference type="InterPro" id="IPR027417">
    <property type="entry name" value="P-loop_NTPase"/>
</dbReference>
<dbReference type="FunFam" id="3.40.50.300:FF:000489">
    <property type="entry name" value="Primosome assembly protein PriA"/>
    <property type="match status" value="1"/>
</dbReference>
<dbReference type="SMART" id="SM00487">
    <property type="entry name" value="DEXDc"/>
    <property type="match status" value="1"/>
</dbReference>
<evidence type="ECO:0000313" key="15">
    <source>
        <dbReference type="EMBL" id="SFP81248.1"/>
    </source>
</evidence>
<comment type="function">
    <text evidence="12">Initiates the restart of stalled replication forks, which reloads the replicative helicase on sites other than the origin of replication. Recognizes and binds to abandoned replication forks and remodels them to uncover a helicase loading site. Promotes assembly of the primosome at these replication forks.</text>
</comment>
<comment type="cofactor">
    <cofactor evidence="12">
        <name>Zn(2+)</name>
        <dbReference type="ChEBI" id="CHEBI:29105"/>
    </cofactor>
    <text evidence="12">Binds 2 zinc ions per subunit.</text>
</comment>
<dbReference type="PANTHER" id="PTHR30580">
    <property type="entry name" value="PRIMOSOMAL PROTEIN N"/>
    <property type="match status" value="1"/>
</dbReference>
<dbReference type="Pfam" id="PF00270">
    <property type="entry name" value="DEAD"/>
    <property type="match status" value="1"/>
</dbReference>
<evidence type="ECO:0000256" key="6">
    <source>
        <dbReference type="ARBA" id="ARBA00022806"/>
    </source>
</evidence>
<feature type="binding site" evidence="12">
    <location>
        <position position="340"/>
    </location>
    <ligand>
        <name>Zn(2+)</name>
        <dbReference type="ChEBI" id="CHEBI:29105"/>
        <label>1</label>
    </ligand>
</feature>
<evidence type="ECO:0000256" key="2">
    <source>
        <dbReference type="ARBA" id="ARBA00022705"/>
    </source>
</evidence>
<reference evidence="15 16" key="1">
    <citation type="submission" date="2016-10" db="EMBL/GenBank/DDBJ databases">
        <authorList>
            <person name="de Groot N.N."/>
        </authorList>
    </citation>
    <scope>NUCLEOTIDE SEQUENCE [LARGE SCALE GENOMIC DNA]</scope>
    <source>
        <strain evidence="15 16">EP1-55-1</strain>
    </source>
</reference>
<dbReference type="InterPro" id="IPR041222">
    <property type="entry name" value="PriA_3primeBD"/>
</dbReference>
<feature type="binding site" evidence="12">
    <location>
        <position position="367"/>
    </location>
    <ligand>
        <name>Zn(2+)</name>
        <dbReference type="ChEBI" id="CHEBI:29105"/>
        <label>2</label>
    </ligand>
</feature>
<feature type="domain" description="Helicase C-terminal" evidence="14">
    <location>
        <begin position="372"/>
        <end position="532"/>
    </location>
</feature>
<feature type="binding site" evidence="12">
    <location>
        <position position="380"/>
    </location>
    <ligand>
        <name>Zn(2+)</name>
        <dbReference type="ChEBI" id="CHEBI:29105"/>
        <label>1</label>
    </ligand>
</feature>
<evidence type="ECO:0000256" key="11">
    <source>
        <dbReference type="ARBA" id="ARBA00048988"/>
    </source>
</evidence>
<dbReference type="NCBIfam" id="TIGR00595">
    <property type="entry name" value="priA"/>
    <property type="match status" value="1"/>
</dbReference>
<sequence length="614" mass="69602">MSVKYYEIALLGKKLFSLTYSYEDSLNFGSIVNVPLQKRKVKGVVLREVEKPDFSVVDIENVESLYYQEWQLELASFISTYYRCQIGEALQLMVPYSHDYPKADKTAHTASDIVLSPSQETAFKDLLSRDSSLLFAPTGSGKTEIYIKLFDKVLNEGGSALFLMPEISLTPQMQKRLEAYFGEKVAIWHSKLTKSKRQSVLESIRNGTVSIVAGPRSSLFLPMQNLKLIVVDEEHDDSYKAHNRPRYHARDLALWIGKQSKVRIVLGSATPSATSFAKFPIVRITEPYIKTKKRYIFEGGSCSLTSNMLEEIERHHSNGGQVIIFLPTRANFKYLYCDNCSYSVMCPFCSVGMSLHRFRKVVQCHYCGYAEKIPSSCPKCGSIIRSDRIGTAEVVEQLREHFSDMNIEQFDKDTITTASKLQKALNKFAKKETDILVGTQMLAKGHDYSDVTLAIILGLDYILALPDFRARERAQSLFVQIAGRAGRAREATVIVQTNQPYFFKEYIGKYEKFLQEELVYREGLYPPSMYLCRLLFASKNEAKAKAEVDRIKSKIEKFGLVEIVGAGKAPIEKIAGKFRFNILLRSSKRADLMRVVKAVDDGSFEVDMDPVDFA</sequence>
<dbReference type="GO" id="GO:0016887">
    <property type="term" value="F:ATP hydrolysis activity"/>
    <property type="evidence" value="ECO:0007669"/>
    <property type="project" value="RHEA"/>
</dbReference>
<dbReference type="GO" id="GO:0006302">
    <property type="term" value="P:double-strand break repair"/>
    <property type="evidence" value="ECO:0007669"/>
    <property type="project" value="InterPro"/>
</dbReference>
<dbReference type="PROSITE" id="PS51194">
    <property type="entry name" value="HELICASE_CTER"/>
    <property type="match status" value="1"/>
</dbReference>
<dbReference type="SMART" id="SM00490">
    <property type="entry name" value="HELICc"/>
    <property type="match status" value="1"/>
</dbReference>
<dbReference type="HAMAP" id="MF_00983">
    <property type="entry name" value="PriA"/>
    <property type="match status" value="1"/>
</dbReference>
<dbReference type="GO" id="GO:1990077">
    <property type="term" value="C:primosome complex"/>
    <property type="evidence" value="ECO:0007669"/>
    <property type="project" value="UniProtKB-UniRule"/>
</dbReference>
<dbReference type="PROSITE" id="PS51192">
    <property type="entry name" value="HELICASE_ATP_BIND_1"/>
    <property type="match status" value="1"/>
</dbReference>
<dbReference type="InterPro" id="IPR040498">
    <property type="entry name" value="PriA_CRR"/>
</dbReference>
<evidence type="ECO:0000256" key="1">
    <source>
        <dbReference type="ARBA" id="ARBA00022515"/>
    </source>
</evidence>
<evidence type="ECO:0000256" key="8">
    <source>
        <dbReference type="ARBA" id="ARBA00022840"/>
    </source>
</evidence>
<keyword evidence="6 12" id="KW-0347">Helicase</keyword>
<feature type="binding site" evidence="12">
    <location>
        <position position="349"/>
    </location>
    <ligand>
        <name>Zn(2+)</name>
        <dbReference type="ChEBI" id="CHEBI:29105"/>
        <label>2</label>
    </ligand>
</feature>
<dbReference type="GO" id="GO:0003677">
    <property type="term" value="F:DNA binding"/>
    <property type="evidence" value="ECO:0007669"/>
    <property type="project" value="UniProtKB-UniRule"/>
</dbReference>
<evidence type="ECO:0000256" key="12">
    <source>
        <dbReference type="HAMAP-Rule" id="MF_00983"/>
    </source>
</evidence>
<keyword evidence="1 12" id="KW-0639">Primosome</keyword>
<keyword evidence="2 12" id="KW-0235">DNA replication</keyword>
<dbReference type="InterPro" id="IPR041236">
    <property type="entry name" value="PriA_C"/>
</dbReference>
<dbReference type="GO" id="GO:0006270">
    <property type="term" value="P:DNA replication initiation"/>
    <property type="evidence" value="ECO:0007669"/>
    <property type="project" value="TreeGrafter"/>
</dbReference>
<proteinExistence type="inferred from homology"/>
<evidence type="ECO:0000256" key="5">
    <source>
        <dbReference type="ARBA" id="ARBA00022801"/>
    </source>
</evidence>
<dbReference type="Gene3D" id="3.40.1440.60">
    <property type="entry name" value="PriA, 3(prime) DNA-binding domain"/>
    <property type="match status" value="1"/>
</dbReference>
<keyword evidence="16" id="KW-1185">Reference proteome</keyword>
<dbReference type="STRING" id="223786.SAMN05216234_14313"/>
<dbReference type="PANTHER" id="PTHR30580:SF0">
    <property type="entry name" value="PRIMOSOMAL PROTEIN N"/>
    <property type="match status" value="1"/>
</dbReference>
<evidence type="ECO:0000256" key="4">
    <source>
        <dbReference type="ARBA" id="ARBA00022741"/>
    </source>
</evidence>
<keyword evidence="5 12" id="KW-0378">Hydrolase</keyword>
<keyword evidence="4 12" id="KW-0547">Nucleotide-binding</keyword>
<evidence type="ECO:0000259" key="13">
    <source>
        <dbReference type="PROSITE" id="PS51192"/>
    </source>
</evidence>
<dbReference type="AlphaFoldDB" id="A0A1I5TE60"/>
<dbReference type="InterPro" id="IPR005259">
    <property type="entry name" value="PriA"/>
</dbReference>
<protein>
    <recommendedName>
        <fullName evidence="12">Replication restart protein PriA</fullName>
    </recommendedName>
    <alternativeName>
        <fullName evidence="12">ATP-dependent DNA helicase PriA</fullName>
        <ecNumber evidence="12">5.6.2.4</ecNumber>
    </alternativeName>
    <alternativeName>
        <fullName evidence="12">DNA 3'-5' helicase PriA</fullName>
    </alternativeName>
</protein>
<keyword evidence="3 12" id="KW-0479">Metal-binding</keyword>
<evidence type="ECO:0000256" key="10">
    <source>
        <dbReference type="ARBA" id="ARBA00023235"/>
    </source>
</evidence>
<feature type="domain" description="Helicase ATP-binding" evidence="13">
    <location>
        <begin position="123"/>
        <end position="289"/>
    </location>
</feature>